<evidence type="ECO:0000313" key="1">
    <source>
        <dbReference type="EMBL" id="JAD99388.1"/>
    </source>
</evidence>
<accession>A0A0A9EK48</accession>
<dbReference type="AlphaFoldDB" id="A0A0A9EK48"/>
<name>A0A0A9EK48_ARUDO</name>
<reference evidence="1" key="1">
    <citation type="submission" date="2014-09" db="EMBL/GenBank/DDBJ databases">
        <authorList>
            <person name="Magalhaes I.L.F."/>
            <person name="Oliveira U."/>
            <person name="Santos F.R."/>
            <person name="Vidigal T.H.D.A."/>
            <person name="Brescovit A.D."/>
            <person name="Santos A.J."/>
        </authorList>
    </citation>
    <scope>NUCLEOTIDE SEQUENCE</scope>
    <source>
        <tissue evidence="1">Shoot tissue taken approximately 20 cm above the soil surface</tissue>
    </source>
</reference>
<protein>
    <submittedName>
        <fullName evidence="1">Uncharacterized protein</fullName>
    </submittedName>
</protein>
<sequence length="25" mass="2847">MQIDILGAWWLNEPSAFNSSVFFSS</sequence>
<proteinExistence type="predicted"/>
<organism evidence="1">
    <name type="scientific">Arundo donax</name>
    <name type="common">Giant reed</name>
    <name type="synonym">Donax arundinaceus</name>
    <dbReference type="NCBI Taxonomy" id="35708"/>
    <lineage>
        <taxon>Eukaryota</taxon>
        <taxon>Viridiplantae</taxon>
        <taxon>Streptophyta</taxon>
        <taxon>Embryophyta</taxon>
        <taxon>Tracheophyta</taxon>
        <taxon>Spermatophyta</taxon>
        <taxon>Magnoliopsida</taxon>
        <taxon>Liliopsida</taxon>
        <taxon>Poales</taxon>
        <taxon>Poaceae</taxon>
        <taxon>PACMAD clade</taxon>
        <taxon>Arundinoideae</taxon>
        <taxon>Arundineae</taxon>
        <taxon>Arundo</taxon>
    </lineage>
</organism>
<dbReference type="EMBL" id="GBRH01198507">
    <property type="protein sequence ID" value="JAD99388.1"/>
    <property type="molecule type" value="Transcribed_RNA"/>
</dbReference>
<reference evidence="1" key="2">
    <citation type="journal article" date="2015" name="Data Brief">
        <title>Shoot transcriptome of the giant reed, Arundo donax.</title>
        <authorList>
            <person name="Barrero R.A."/>
            <person name="Guerrero F.D."/>
            <person name="Moolhuijzen P."/>
            <person name="Goolsby J.A."/>
            <person name="Tidwell J."/>
            <person name="Bellgard S.E."/>
            <person name="Bellgard M.I."/>
        </authorList>
    </citation>
    <scope>NUCLEOTIDE SEQUENCE</scope>
    <source>
        <tissue evidence="1">Shoot tissue taken approximately 20 cm above the soil surface</tissue>
    </source>
</reference>